<protein>
    <submittedName>
        <fullName evidence="1">Unannotated protein</fullName>
    </submittedName>
</protein>
<evidence type="ECO:0000313" key="1">
    <source>
        <dbReference type="EMBL" id="CAB4891537.1"/>
    </source>
</evidence>
<proteinExistence type="predicted"/>
<accession>A0A6J7F7Y0</accession>
<reference evidence="1" key="1">
    <citation type="submission" date="2020-05" db="EMBL/GenBank/DDBJ databases">
        <authorList>
            <person name="Chiriac C."/>
            <person name="Salcher M."/>
            <person name="Ghai R."/>
            <person name="Kavagutti S V."/>
        </authorList>
    </citation>
    <scope>NUCLEOTIDE SEQUENCE</scope>
</reference>
<dbReference type="AlphaFoldDB" id="A0A6J7F7Y0"/>
<name>A0A6J7F7Y0_9ZZZZ</name>
<gene>
    <name evidence="1" type="ORF">UFOPK3516_00412</name>
</gene>
<organism evidence="1">
    <name type="scientific">freshwater metagenome</name>
    <dbReference type="NCBI Taxonomy" id="449393"/>
    <lineage>
        <taxon>unclassified sequences</taxon>
        <taxon>metagenomes</taxon>
        <taxon>ecological metagenomes</taxon>
    </lineage>
</organism>
<sequence>MPPGNDATHVCVDHGLVRAIGKDRHGSGSVGTDARQLLELGDVAGNPTVELLNNCCRAVVQPERAPRITEVSPRAHSVAGCRRSKVGRCRPTLHPASIGLDDACGGSLLQHKFADQHTPSGDVGTAPGEVSALLVEPRAHQFRGVIRSHGASLSHRTCNNRRRARYLVRRSRHLVD</sequence>
<dbReference type="EMBL" id="CAFBMB010000018">
    <property type="protein sequence ID" value="CAB4891537.1"/>
    <property type="molecule type" value="Genomic_DNA"/>
</dbReference>